<sequence length="492" mass="54180">MIIKGEGCKAFPFFFGYQPLKCYIYCNDYNPNPQIFMHLARWSPILPTLLFLLLVSGCKKMLSEEGTPPDITPPVQIVQTSIEGRILNEQLQPVHNAVVSAGGETAATNEDGHFLLEDVRVPDDAAVVSVEKFGYFKGYRTLMVREGEQQYIQVELILQNENNIDATTGDLIPFPEGTLTFPPNAILTADNQPYNGTATVRSFYIHPEGSTIADQMPGDLRGIDKNNRQMGLRVFSMLVFTMEDIARAVLQPNPAKPASFQIMIPSELTSSAPQQIPLWHFDSATGFWKEEGQATRQGNDYVGTANQAGFWACATTFPQITLTAKVTDQLNAPVSNTRVTVLTKTDLIPTFGYTNVDGIYYGKAASNVPLIMTLTDNCLNLLRQQEIGPFNAATEISNISVALPENQTLVINGIARDCDRFNVVNGTVIVNVDYRNYAAHIYNGRFNLTVVRCNNQPTTVTLTATDNRNNNTSTTTLQANSGTIAPSLKVCN</sequence>
<evidence type="ECO:0008006" key="3">
    <source>
        <dbReference type="Google" id="ProtNLM"/>
    </source>
</evidence>
<organism evidence="1 2">
    <name type="scientific">Chitinophaga filiformis</name>
    <name type="common">Myxococcus filiformis</name>
    <name type="synonym">Flexibacter filiformis</name>
    <dbReference type="NCBI Taxonomy" id="104663"/>
    <lineage>
        <taxon>Bacteria</taxon>
        <taxon>Pseudomonadati</taxon>
        <taxon>Bacteroidota</taxon>
        <taxon>Chitinophagia</taxon>
        <taxon>Chitinophagales</taxon>
        <taxon>Chitinophagaceae</taxon>
        <taxon>Chitinophaga</taxon>
    </lineage>
</organism>
<proteinExistence type="predicted"/>
<dbReference type="STRING" id="104663.SAMN04488121_1011295"/>
<evidence type="ECO:0000313" key="1">
    <source>
        <dbReference type="EMBL" id="SDF26060.1"/>
    </source>
</evidence>
<accession>A0A1G7JM75</accession>
<gene>
    <name evidence="1" type="ORF">SAMN04488121_1011295</name>
</gene>
<dbReference type="EMBL" id="FNBN01000001">
    <property type="protein sequence ID" value="SDF26060.1"/>
    <property type="molecule type" value="Genomic_DNA"/>
</dbReference>
<dbReference type="Gene3D" id="2.60.40.1120">
    <property type="entry name" value="Carboxypeptidase-like, regulatory domain"/>
    <property type="match status" value="1"/>
</dbReference>
<protein>
    <recommendedName>
        <fullName evidence="3">Carboxypeptidase regulatory-like domain-containing protein</fullName>
    </recommendedName>
</protein>
<dbReference type="AlphaFoldDB" id="A0A1G7JM75"/>
<name>A0A1G7JM75_CHIFI</name>
<reference evidence="1 2" key="1">
    <citation type="submission" date="2016-10" db="EMBL/GenBank/DDBJ databases">
        <authorList>
            <person name="de Groot N.N."/>
        </authorList>
    </citation>
    <scope>NUCLEOTIDE SEQUENCE [LARGE SCALE GENOMIC DNA]</scope>
    <source>
        <strain evidence="1 2">DSM 527</strain>
    </source>
</reference>
<dbReference type="Proteomes" id="UP000199045">
    <property type="component" value="Unassembled WGS sequence"/>
</dbReference>
<evidence type="ECO:0000313" key="2">
    <source>
        <dbReference type="Proteomes" id="UP000199045"/>
    </source>
</evidence>
<dbReference type="SUPFAM" id="SSF49464">
    <property type="entry name" value="Carboxypeptidase regulatory domain-like"/>
    <property type="match status" value="1"/>
</dbReference>
<dbReference type="InterPro" id="IPR008969">
    <property type="entry name" value="CarboxyPept-like_regulatory"/>
</dbReference>